<evidence type="ECO:0000313" key="5">
    <source>
        <dbReference type="EMBL" id="MBC5650853.1"/>
    </source>
</evidence>
<dbReference type="InterPro" id="IPR013216">
    <property type="entry name" value="Methyltransf_11"/>
</dbReference>
<comment type="caution">
    <text evidence="5">The sequence shown here is derived from an EMBL/GenBank/DDBJ whole genome shotgun (WGS) entry which is preliminary data.</text>
</comment>
<dbReference type="PANTHER" id="PTHR44942:SF4">
    <property type="entry name" value="METHYLTRANSFERASE TYPE 11 DOMAIN-CONTAINING PROTEIN"/>
    <property type="match status" value="1"/>
</dbReference>
<evidence type="ECO:0000259" key="4">
    <source>
        <dbReference type="Pfam" id="PF08241"/>
    </source>
</evidence>
<sequence length="248" mass="28359">MSEWNAVLYDSKHDFVAEYGKGLLEFVPENKNQSILDLGCGTGTLTVQLSNFADIVIGVDSSASMIAKAKKQYSNMQFVVCDALALPFEKRFDVVFSNAVFHWIADYDALLKQIHKVLKPNGLLVCEFGANGNIATIENAFIDACRDFEYEYKPRFNFSTSGRFADLLVKNDFVIDKVYDYARPTPLKDNERGLANWMKQFFASDLEMMLEKMQNEIIKKVEDSTKESLWNGNEWIADYRRLRAIAHI</sequence>
<dbReference type="EMBL" id="JACOOT010000014">
    <property type="protein sequence ID" value="MBC5650853.1"/>
    <property type="molecule type" value="Genomic_DNA"/>
</dbReference>
<feature type="domain" description="Methyltransferase type 11" evidence="4">
    <location>
        <begin position="36"/>
        <end position="126"/>
    </location>
</feature>
<dbReference type="Gene3D" id="3.40.50.150">
    <property type="entry name" value="Vaccinia Virus protein VP39"/>
    <property type="match status" value="1"/>
</dbReference>
<evidence type="ECO:0000256" key="1">
    <source>
        <dbReference type="ARBA" id="ARBA00008361"/>
    </source>
</evidence>
<dbReference type="RefSeq" id="WP_021925420.1">
    <property type="nucleotide sequence ID" value="NZ_JACOOT010000014.1"/>
</dbReference>
<reference evidence="5 6" key="1">
    <citation type="submission" date="2020-08" db="EMBL/GenBank/DDBJ databases">
        <title>Genome public.</title>
        <authorList>
            <person name="Liu C."/>
            <person name="Sun Q."/>
        </authorList>
    </citation>
    <scope>NUCLEOTIDE SEQUENCE [LARGE SCALE GENOMIC DNA]</scope>
    <source>
        <strain evidence="5 6">BX17</strain>
    </source>
</reference>
<dbReference type="Proteomes" id="UP000652847">
    <property type="component" value="Unassembled WGS sequence"/>
</dbReference>
<evidence type="ECO:0000256" key="3">
    <source>
        <dbReference type="ARBA" id="ARBA00022679"/>
    </source>
</evidence>
<accession>A0A8I0AIC3</accession>
<evidence type="ECO:0000313" key="6">
    <source>
        <dbReference type="Proteomes" id="UP000652847"/>
    </source>
</evidence>
<dbReference type="SUPFAM" id="SSF53335">
    <property type="entry name" value="S-adenosyl-L-methionine-dependent methyltransferases"/>
    <property type="match status" value="1"/>
</dbReference>
<dbReference type="Pfam" id="PF08241">
    <property type="entry name" value="Methyltransf_11"/>
    <property type="match status" value="1"/>
</dbReference>
<comment type="similarity">
    <text evidence="1">Belongs to the methyltransferase superfamily.</text>
</comment>
<dbReference type="InterPro" id="IPR051052">
    <property type="entry name" value="Diverse_substrate_MTase"/>
</dbReference>
<name>A0A8I0AIC3_9FIRM</name>
<keyword evidence="3 5" id="KW-0808">Transferase</keyword>
<organism evidence="5 6">
    <name type="scientific">Blautia segnis</name>
    <dbReference type="NCBI Taxonomy" id="2763030"/>
    <lineage>
        <taxon>Bacteria</taxon>
        <taxon>Bacillati</taxon>
        <taxon>Bacillota</taxon>
        <taxon>Clostridia</taxon>
        <taxon>Lachnospirales</taxon>
        <taxon>Lachnospiraceae</taxon>
        <taxon>Blautia</taxon>
    </lineage>
</organism>
<dbReference type="InterPro" id="IPR029063">
    <property type="entry name" value="SAM-dependent_MTases_sf"/>
</dbReference>
<gene>
    <name evidence="5" type="ORF">H8S54_06945</name>
</gene>
<keyword evidence="2 5" id="KW-0489">Methyltransferase</keyword>
<keyword evidence="6" id="KW-1185">Reference proteome</keyword>
<proteinExistence type="inferred from homology"/>
<dbReference type="AlphaFoldDB" id="A0A8I0AIC3"/>
<dbReference type="PANTHER" id="PTHR44942">
    <property type="entry name" value="METHYLTRANSF_11 DOMAIN-CONTAINING PROTEIN"/>
    <property type="match status" value="1"/>
</dbReference>
<dbReference type="GO" id="GO:0008757">
    <property type="term" value="F:S-adenosylmethionine-dependent methyltransferase activity"/>
    <property type="evidence" value="ECO:0007669"/>
    <property type="project" value="InterPro"/>
</dbReference>
<evidence type="ECO:0000256" key="2">
    <source>
        <dbReference type="ARBA" id="ARBA00022603"/>
    </source>
</evidence>
<dbReference type="CDD" id="cd02440">
    <property type="entry name" value="AdoMet_MTases"/>
    <property type="match status" value="1"/>
</dbReference>
<dbReference type="GO" id="GO:0032259">
    <property type="term" value="P:methylation"/>
    <property type="evidence" value="ECO:0007669"/>
    <property type="project" value="UniProtKB-KW"/>
</dbReference>
<protein>
    <submittedName>
        <fullName evidence="5">Methyltransferase domain-containing protein</fullName>
    </submittedName>
</protein>